<comment type="caution">
    <text evidence="2">The sequence shown here is derived from an EMBL/GenBank/DDBJ whole genome shotgun (WGS) entry which is preliminary data.</text>
</comment>
<proteinExistence type="predicted"/>
<dbReference type="InterPro" id="IPR036514">
    <property type="entry name" value="SGNH_hydro_sf"/>
</dbReference>
<name>A0A4R0JRK8_9ACTN</name>
<dbReference type="Pfam" id="PF13472">
    <property type="entry name" value="Lipase_GDSL_2"/>
    <property type="match status" value="1"/>
</dbReference>
<dbReference type="AlphaFoldDB" id="A0A4R0JRK8"/>
<dbReference type="SUPFAM" id="SSF52266">
    <property type="entry name" value="SGNH hydrolase"/>
    <property type="match status" value="1"/>
</dbReference>
<dbReference type="CDD" id="cd00229">
    <property type="entry name" value="SGNH_hydrolase"/>
    <property type="match status" value="1"/>
</dbReference>
<feature type="domain" description="SGNH hydrolase-type esterase" evidence="1">
    <location>
        <begin position="32"/>
        <end position="202"/>
    </location>
</feature>
<dbReference type="OrthoDB" id="1828825at2"/>
<reference evidence="2 3" key="1">
    <citation type="submission" date="2019-02" db="EMBL/GenBank/DDBJ databases">
        <title>Kribbella capetownensis sp. nov. and Kribbella speibonae sp. nov., isolated from soil.</title>
        <authorList>
            <person name="Curtis S.M."/>
            <person name="Norton I."/>
            <person name="Everest G.J."/>
            <person name="Meyers P.R."/>
        </authorList>
    </citation>
    <scope>NUCLEOTIDE SEQUENCE [LARGE SCALE GENOMIC DNA]</scope>
    <source>
        <strain evidence="2 3">YM53</strain>
    </source>
</reference>
<dbReference type="Proteomes" id="UP000293342">
    <property type="component" value="Unassembled WGS sequence"/>
</dbReference>
<keyword evidence="2" id="KW-0378">Hydrolase</keyword>
<evidence type="ECO:0000313" key="2">
    <source>
        <dbReference type="EMBL" id="TCC49097.1"/>
    </source>
</evidence>
<sequence length="221" mass="24336">MRARPQQLPRAASLSSWRSLPDRRGWPRVLTAYGHSWVFGTGARRHSDGFVQQAARRLGHRLDNQAESGSLSTETARLVVARPPGPADVYVLMTGFNDARLHGAAPAGRRQYEESLEIVVHALHKADPRAVTLAIEQPHIQDYSGHPPYDQATDAIVDEYNATLRTTVARFPSARTVVVDGWDVTSMLADDNVHPNVRGHAVLARSLVRAMTAVVRKDGAR</sequence>
<evidence type="ECO:0000259" key="1">
    <source>
        <dbReference type="Pfam" id="PF13472"/>
    </source>
</evidence>
<protein>
    <submittedName>
        <fullName evidence="2">SGNH/GDSL hydrolase family protein</fullName>
    </submittedName>
</protein>
<dbReference type="GO" id="GO:0016787">
    <property type="term" value="F:hydrolase activity"/>
    <property type="evidence" value="ECO:0007669"/>
    <property type="project" value="UniProtKB-KW"/>
</dbReference>
<evidence type="ECO:0000313" key="3">
    <source>
        <dbReference type="Proteomes" id="UP000293342"/>
    </source>
</evidence>
<gene>
    <name evidence="2" type="ORF">E0H75_21415</name>
</gene>
<accession>A0A4R0JRK8</accession>
<keyword evidence="3" id="KW-1185">Reference proteome</keyword>
<dbReference type="Gene3D" id="3.40.50.1110">
    <property type="entry name" value="SGNH hydrolase"/>
    <property type="match status" value="1"/>
</dbReference>
<dbReference type="EMBL" id="SJKD01000004">
    <property type="protein sequence ID" value="TCC49097.1"/>
    <property type="molecule type" value="Genomic_DNA"/>
</dbReference>
<dbReference type="InterPro" id="IPR013830">
    <property type="entry name" value="SGNH_hydro"/>
</dbReference>
<organism evidence="2 3">
    <name type="scientific">Kribbella capetownensis</name>
    <dbReference type="NCBI Taxonomy" id="1572659"/>
    <lineage>
        <taxon>Bacteria</taxon>
        <taxon>Bacillati</taxon>
        <taxon>Actinomycetota</taxon>
        <taxon>Actinomycetes</taxon>
        <taxon>Propionibacteriales</taxon>
        <taxon>Kribbellaceae</taxon>
        <taxon>Kribbella</taxon>
    </lineage>
</organism>